<evidence type="ECO:0000256" key="1">
    <source>
        <dbReference type="SAM" id="MobiDB-lite"/>
    </source>
</evidence>
<feature type="compositionally biased region" description="Low complexity" evidence="1">
    <location>
        <begin position="121"/>
        <end position="136"/>
    </location>
</feature>
<feature type="transmembrane region" description="Helical" evidence="2">
    <location>
        <begin position="78"/>
        <end position="96"/>
    </location>
</feature>
<dbReference type="KEGG" id="smo:SELMODRAFT_417343"/>
<keyword evidence="2" id="KW-1133">Transmembrane helix</keyword>
<dbReference type="AlphaFoldDB" id="D8S1X4"/>
<dbReference type="Proteomes" id="UP000001514">
    <property type="component" value="Unassembled WGS sequence"/>
</dbReference>
<evidence type="ECO:0000313" key="4">
    <source>
        <dbReference type="Proteomes" id="UP000001514"/>
    </source>
</evidence>
<keyword evidence="2" id="KW-0812">Transmembrane</keyword>
<dbReference type="EMBL" id="GL377599">
    <property type="protein sequence ID" value="EFJ21530.1"/>
    <property type="molecule type" value="Genomic_DNA"/>
</dbReference>
<name>D8S1X4_SELML</name>
<feature type="region of interest" description="Disordered" evidence="1">
    <location>
        <begin position="106"/>
        <end position="197"/>
    </location>
</feature>
<dbReference type="Gramene" id="EFJ21530">
    <property type="protein sequence ID" value="EFJ21530"/>
    <property type="gene ID" value="SELMODRAFT_417343"/>
</dbReference>
<evidence type="ECO:0000256" key="2">
    <source>
        <dbReference type="SAM" id="Phobius"/>
    </source>
</evidence>
<feature type="compositionally biased region" description="Basic and acidic residues" evidence="1">
    <location>
        <begin position="140"/>
        <end position="150"/>
    </location>
</feature>
<keyword evidence="4" id="KW-1185">Reference proteome</keyword>
<accession>D8S1X4</accession>
<evidence type="ECO:0000313" key="3">
    <source>
        <dbReference type="EMBL" id="EFJ21530.1"/>
    </source>
</evidence>
<dbReference type="InParanoid" id="D8S1X4"/>
<sequence>MWEASWLASLWSSQRPQKESQESSSDDDAATVREVHSGEALSSVGDELPEIENVDDLQTYSPRLLVSGDLLPRSTTPASQLSLAVAIVLVAAHGFFRVTRHRQRSRIGSLRISRTQPLPVRSPRPTAASSPTTRAAKASILRDGDADRWRAAWSPRRKAPPRTVASRLTSAWSSKRDQTKSSPRSLQFDAPAAFQTS</sequence>
<reference evidence="3 4" key="1">
    <citation type="journal article" date="2011" name="Science">
        <title>The Selaginella genome identifies genetic changes associated with the evolution of vascular plants.</title>
        <authorList>
            <person name="Banks J.A."/>
            <person name="Nishiyama T."/>
            <person name="Hasebe M."/>
            <person name="Bowman J.L."/>
            <person name="Gribskov M."/>
            <person name="dePamphilis C."/>
            <person name="Albert V.A."/>
            <person name="Aono N."/>
            <person name="Aoyama T."/>
            <person name="Ambrose B.A."/>
            <person name="Ashton N.W."/>
            <person name="Axtell M.J."/>
            <person name="Barker E."/>
            <person name="Barker M.S."/>
            <person name="Bennetzen J.L."/>
            <person name="Bonawitz N.D."/>
            <person name="Chapple C."/>
            <person name="Cheng C."/>
            <person name="Correa L.G."/>
            <person name="Dacre M."/>
            <person name="DeBarry J."/>
            <person name="Dreyer I."/>
            <person name="Elias M."/>
            <person name="Engstrom E.M."/>
            <person name="Estelle M."/>
            <person name="Feng L."/>
            <person name="Finet C."/>
            <person name="Floyd S.K."/>
            <person name="Frommer W.B."/>
            <person name="Fujita T."/>
            <person name="Gramzow L."/>
            <person name="Gutensohn M."/>
            <person name="Harholt J."/>
            <person name="Hattori M."/>
            <person name="Heyl A."/>
            <person name="Hirai T."/>
            <person name="Hiwatashi Y."/>
            <person name="Ishikawa M."/>
            <person name="Iwata M."/>
            <person name="Karol K.G."/>
            <person name="Koehler B."/>
            <person name="Kolukisaoglu U."/>
            <person name="Kubo M."/>
            <person name="Kurata T."/>
            <person name="Lalonde S."/>
            <person name="Li K."/>
            <person name="Li Y."/>
            <person name="Litt A."/>
            <person name="Lyons E."/>
            <person name="Manning G."/>
            <person name="Maruyama T."/>
            <person name="Michael T.P."/>
            <person name="Mikami K."/>
            <person name="Miyazaki S."/>
            <person name="Morinaga S."/>
            <person name="Murata T."/>
            <person name="Mueller-Roeber B."/>
            <person name="Nelson D.R."/>
            <person name="Obara M."/>
            <person name="Oguri Y."/>
            <person name="Olmstead R.G."/>
            <person name="Onodera N."/>
            <person name="Petersen B.L."/>
            <person name="Pils B."/>
            <person name="Prigge M."/>
            <person name="Rensing S.A."/>
            <person name="Riano-Pachon D.M."/>
            <person name="Roberts A.W."/>
            <person name="Sato Y."/>
            <person name="Scheller H.V."/>
            <person name="Schulz B."/>
            <person name="Schulz C."/>
            <person name="Shakirov E.V."/>
            <person name="Shibagaki N."/>
            <person name="Shinohara N."/>
            <person name="Shippen D.E."/>
            <person name="Soerensen I."/>
            <person name="Sotooka R."/>
            <person name="Sugimoto N."/>
            <person name="Sugita M."/>
            <person name="Sumikawa N."/>
            <person name="Tanurdzic M."/>
            <person name="Theissen G."/>
            <person name="Ulvskov P."/>
            <person name="Wakazuki S."/>
            <person name="Weng J.K."/>
            <person name="Willats W.W."/>
            <person name="Wipf D."/>
            <person name="Wolf P.G."/>
            <person name="Yang L."/>
            <person name="Zimmer A.D."/>
            <person name="Zhu Q."/>
            <person name="Mitros T."/>
            <person name="Hellsten U."/>
            <person name="Loque D."/>
            <person name="Otillar R."/>
            <person name="Salamov A."/>
            <person name="Schmutz J."/>
            <person name="Shapiro H."/>
            <person name="Lindquist E."/>
            <person name="Lucas S."/>
            <person name="Rokhsar D."/>
            <person name="Grigoriev I.V."/>
        </authorList>
    </citation>
    <scope>NUCLEOTIDE SEQUENCE [LARGE SCALE GENOMIC DNA]</scope>
</reference>
<dbReference type="HOGENOM" id="CLU_1386267_0_0_1"/>
<keyword evidence="2" id="KW-0472">Membrane</keyword>
<protein>
    <submittedName>
        <fullName evidence="3">Uncharacterized protein</fullName>
    </submittedName>
</protein>
<organism evidence="4">
    <name type="scientific">Selaginella moellendorffii</name>
    <name type="common">Spikemoss</name>
    <dbReference type="NCBI Taxonomy" id="88036"/>
    <lineage>
        <taxon>Eukaryota</taxon>
        <taxon>Viridiplantae</taxon>
        <taxon>Streptophyta</taxon>
        <taxon>Embryophyta</taxon>
        <taxon>Tracheophyta</taxon>
        <taxon>Lycopodiopsida</taxon>
        <taxon>Selaginellales</taxon>
        <taxon>Selaginellaceae</taxon>
        <taxon>Selaginella</taxon>
    </lineage>
</organism>
<feature type="region of interest" description="Disordered" evidence="1">
    <location>
        <begin position="13"/>
        <end position="32"/>
    </location>
</feature>
<gene>
    <name evidence="3" type="ORF">SELMODRAFT_417343</name>
</gene>
<proteinExistence type="predicted"/>